<accession>A0A378UAI6</accession>
<organism evidence="1 2">
    <name type="scientific">Mycolicibacterium fortuitum</name>
    <name type="common">Mycobacterium fortuitum</name>
    <dbReference type="NCBI Taxonomy" id="1766"/>
    <lineage>
        <taxon>Bacteria</taxon>
        <taxon>Bacillati</taxon>
        <taxon>Actinomycetota</taxon>
        <taxon>Actinomycetes</taxon>
        <taxon>Mycobacteriales</taxon>
        <taxon>Mycobacteriaceae</taxon>
        <taxon>Mycolicibacterium</taxon>
    </lineage>
</organism>
<dbReference type="AlphaFoldDB" id="A0A378UAI6"/>
<keyword evidence="1" id="KW-0378">Hydrolase</keyword>
<evidence type="ECO:0000313" key="2">
    <source>
        <dbReference type="Proteomes" id="UP000255389"/>
    </source>
</evidence>
<protein>
    <submittedName>
        <fullName evidence="1">Glycosidase</fullName>
    </submittedName>
</protein>
<reference evidence="1 2" key="1">
    <citation type="submission" date="2018-06" db="EMBL/GenBank/DDBJ databases">
        <authorList>
            <consortium name="Pathogen Informatics"/>
            <person name="Doyle S."/>
        </authorList>
    </citation>
    <scope>NUCLEOTIDE SEQUENCE [LARGE SCALE GENOMIC DNA]</scope>
    <source>
        <strain evidence="1 2">NCTC1542</strain>
    </source>
</reference>
<dbReference type="Proteomes" id="UP000255389">
    <property type="component" value="Unassembled WGS sequence"/>
</dbReference>
<proteinExistence type="predicted"/>
<evidence type="ECO:0000313" key="1">
    <source>
        <dbReference type="EMBL" id="STZ74386.1"/>
    </source>
</evidence>
<dbReference type="EMBL" id="UGQY01000001">
    <property type="protein sequence ID" value="STZ74386.1"/>
    <property type="molecule type" value="Genomic_DNA"/>
</dbReference>
<name>A0A378UAI6_MYCFO</name>
<gene>
    <name evidence="1" type="ORF">NCTC1542_01938</name>
</gene>
<sequence length="87" mass="9513">MRRRHPWLHTAKTFPLLLTNTRYVYRTSAGSESLIVALNIDDAPLSLAPADLELASGRVIAGSGAPPQDDITHAEVPPHGWLIIQPH</sequence>
<keyword evidence="1" id="KW-0326">Glycosidase</keyword>
<dbReference type="GO" id="GO:0016798">
    <property type="term" value="F:hydrolase activity, acting on glycosyl bonds"/>
    <property type="evidence" value="ECO:0007669"/>
    <property type="project" value="UniProtKB-KW"/>
</dbReference>